<accession>A0ABP8ACJ0</accession>
<comment type="caution">
    <text evidence="4">The sequence shown here is derived from an EMBL/GenBank/DDBJ whole genome shotgun (WGS) entry which is preliminary data.</text>
</comment>
<name>A0ABP8ACJ0_9ACTN</name>
<keyword evidence="5" id="KW-1185">Reference proteome</keyword>
<sequence length="234" mass="25137">MPVALPQIAPYPLPGEDDLPENRVSWRPEPSRAILLVHDMQNYFLAPFAAGAPPLTGLIANIGLLRDACAGLGIPVVYSMQPSGQSRHERGLLQDFWGSGIPGLRESEIVASLLPAESDILLTKWRYSAFHRTDLRARMEAMGRDQIIVCGVYAHIGCLMTACDAFMQDLQPFLVADAVADFSPEHHTMALTYAAQRCAVTVATRGLLRGWESSVSPPVETAETPAGTVGGGGG</sequence>
<reference evidence="5" key="1">
    <citation type="journal article" date="2019" name="Int. J. Syst. Evol. Microbiol.">
        <title>The Global Catalogue of Microorganisms (GCM) 10K type strain sequencing project: providing services to taxonomists for standard genome sequencing and annotation.</title>
        <authorList>
            <consortium name="The Broad Institute Genomics Platform"/>
            <consortium name="The Broad Institute Genome Sequencing Center for Infectious Disease"/>
            <person name="Wu L."/>
            <person name="Ma J."/>
        </authorList>
    </citation>
    <scope>NUCLEOTIDE SEQUENCE [LARGE SCALE GENOMIC DNA]</scope>
    <source>
        <strain evidence="5">JCM 17388</strain>
    </source>
</reference>
<dbReference type="InterPro" id="IPR016291">
    <property type="entry name" value="Isochorismatase"/>
</dbReference>
<dbReference type="Proteomes" id="UP001501251">
    <property type="component" value="Unassembled WGS sequence"/>
</dbReference>
<dbReference type="PANTHER" id="PTHR43540:SF3">
    <property type="entry name" value="ENTEROBACTIN SYNTHASE COMPONENT B"/>
    <property type="match status" value="1"/>
</dbReference>
<dbReference type="PANTHER" id="PTHR43540">
    <property type="entry name" value="PEROXYUREIDOACRYLATE/UREIDOACRYLATE AMIDOHYDROLASE-RELATED"/>
    <property type="match status" value="1"/>
</dbReference>
<evidence type="ECO:0000313" key="4">
    <source>
        <dbReference type="EMBL" id="GAA4181704.1"/>
    </source>
</evidence>
<dbReference type="PIRSF" id="PIRSF001111">
    <property type="entry name" value="Isochorismatase"/>
    <property type="match status" value="1"/>
</dbReference>
<feature type="domain" description="Isochorismatase-like" evidence="3">
    <location>
        <begin position="34"/>
        <end position="204"/>
    </location>
</feature>
<organism evidence="4 5">
    <name type="scientific">Streptosporangium oxazolinicum</name>
    <dbReference type="NCBI Taxonomy" id="909287"/>
    <lineage>
        <taxon>Bacteria</taxon>
        <taxon>Bacillati</taxon>
        <taxon>Actinomycetota</taxon>
        <taxon>Actinomycetes</taxon>
        <taxon>Streptosporangiales</taxon>
        <taxon>Streptosporangiaceae</taxon>
        <taxon>Streptosporangium</taxon>
    </lineage>
</organism>
<feature type="region of interest" description="Disordered" evidence="2">
    <location>
        <begin position="214"/>
        <end position="234"/>
    </location>
</feature>
<protein>
    <recommendedName>
        <fullName evidence="3">Isochorismatase-like domain-containing protein</fullName>
    </recommendedName>
</protein>
<dbReference type="InterPro" id="IPR000868">
    <property type="entry name" value="Isochorismatase-like_dom"/>
</dbReference>
<evidence type="ECO:0000313" key="5">
    <source>
        <dbReference type="Proteomes" id="UP001501251"/>
    </source>
</evidence>
<evidence type="ECO:0000256" key="2">
    <source>
        <dbReference type="SAM" id="MobiDB-lite"/>
    </source>
</evidence>
<dbReference type="InterPro" id="IPR036380">
    <property type="entry name" value="Isochorismatase-like_sf"/>
</dbReference>
<evidence type="ECO:0000256" key="1">
    <source>
        <dbReference type="ARBA" id="ARBA00022801"/>
    </source>
</evidence>
<dbReference type="SUPFAM" id="SSF52499">
    <property type="entry name" value="Isochorismatase-like hydrolases"/>
    <property type="match status" value="1"/>
</dbReference>
<keyword evidence="1" id="KW-0378">Hydrolase</keyword>
<dbReference type="Pfam" id="PF00857">
    <property type="entry name" value="Isochorismatase"/>
    <property type="match status" value="1"/>
</dbReference>
<dbReference type="PRINTS" id="PR01398">
    <property type="entry name" value="ISCHRISMTASE"/>
</dbReference>
<dbReference type="EMBL" id="BAABAQ010000001">
    <property type="protein sequence ID" value="GAA4181704.1"/>
    <property type="molecule type" value="Genomic_DNA"/>
</dbReference>
<proteinExistence type="predicted"/>
<gene>
    <name evidence="4" type="ORF">GCM10022252_06520</name>
</gene>
<dbReference type="InterPro" id="IPR050272">
    <property type="entry name" value="Isochorismatase-like_hydrls"/>
</dbReference>
<evidence type="ECO:0000259" key="3">
    <source>
        <dbReference type="Pfam" id="PF00857"/>
    </source>
</evidence>
<dbReference type="Gene3D" id="3.40.50.850">
    <property type="entry name" value="Isochorismatase-like"/>
    <property type="match status" value="1"/>
</dbReference>